<accession>A0A6J4UPE6</accession>
<feature type="compositionally biased region" description="Basic residues" evidence="1">
    <location>
        <begin position="18"/>
        <end position="27"/>
    </location>
</feature>
<evidence type="ECO:0000256" key="1">
    <source>
        <dbReference type="SAM" id="MobiDB-lite"/>
    </source>
</evidence>
<reference evidence="2" key="1">
    <citation type="submission" date="2020-02" db="EMBL/GenBank/DDBJ databases">
        <authorList>
            <person name="Meier V. D."/>
        </authorList>
    </citation>
    <scope>NUCLEOTIDE SEQUENCE</scope>
    <source>
        <strain evidence="2">AVDCRST_MAG59</strain>
    </source>
</reference>
<dbReference type="EMBL" id="CADCWF010000141">
    <property type="protein sequence ID" value="CAA9556829.1"/>
    <property type="molecule type" value="Genomic_DNA"/>
</dbReference>
<dbReference type="AlphaFoldDB" id="A0A6J4UPE6"/>
<organism evidence="2">
    <name type="scientific">uncultured Thermomicrobiales bacterium</name>
    <dbReference type="NCBI Taxonomy" id="1645740"/>
    <lineage>
        <taxon>Bacteria</taxon>
        <taxon>Pseudomonadati</taxon>
        <taxon>Thermomicrobiota</taxon>
        <taxon>Thermomicrobia</taxon>
        <taxon>Thermomicrobiales</taxon>
        <taxon>environmental samples</taxon>
    </lineage>
</organism>
<protein>
    <submittedName>
        <fullName evidence="2">Uncharacterized protein</fullName>
    </submittedName>
</protein>
<feature type="region of interest" description="Disordered" evidence="1">
    <location>
        <begin position="1"/>
        <end position="43"/>
    </location>
</feature>
<gene>
    <name evidence="2" type="ORF">AVDCRST_MAG59-2220</name>
</gene>
<sequence length="150" mass="16149">MEPRPDWRGGRAGWPHGHAPKRRHRSARLPPSPPCGRERRGDPQQAPYVYYAGTTADEWVQIGGALFTAIPPFVGLTPDPGGLGVGTLIASHPIQAHEVWEYEGTYQFVTATPWIACSAYALGGIFYVSGYDPGTNLYSNPAAVDVCGIG</sequence>
<proteinExistence type="predicted"/>
<name>A0A6J4UPE6_9BACT</name>
<evidence type="ECO:0000313" key="2">
    <source>
        <dbReference type="EMBL" id="CAA9556829.1"/>
    </source>
</evidence>